<keyword evidence="4 5" id="KW-0472">Membrane</keyword>
<evidence type="ECO:0000256" key="3">
    <source>
        <dbReference type="ARBA" id="ARBA00022989"/>
    </source>
</evidence>
<evidence type="ECO:0000313" key="7">
    <source>
        <dbReference type="EMBL" id="MFD1517252.1"/>
    </source>
</evidence>
<comment type="subcellular location">
    <subcellularLocation>
        <location evidence="1">Membrane</location>
        <topology evidence="1">Multi-pass membrane protein</topology>
    </subcellularLocation>
</comment>
<evidence type="ECO:0000313" key="8">
    <source>
        <dbReference type="Proteomes" id="UP001597114"/>
    </source>
</evidence>
<keyword evidence="8" id="KW-1185">Reference proteome</keyword>
<proteinExistence type="predicted"/>
<evidence type="ECO:0000256" key="4">
    <source>
        <dbReference type="ARBA" id="ARBA00023136"/>
    </source>
</evidence>
<dbReference type="RefSeq" id="WP_344719026.1">
    <property type="nucleotide sequence ID" value="NZ_BAAAUS010000002.1"/>
</dbReference>
<dbReference type="Pfam" id="PF01794">
    <property type="entry name" value="Ferric_reduct"/>
    <property type="match status" value="1"/>
</dbReference>
<feature type="transmembrane region" description="Helical" evidence="5">
    <location>
        <begin position="73"/>
        <end position="91"/>
    </location>
</feature>
<protein>
    <submittedName>
        <fullName evidence="7">Ferric reductase-like transmembrane domain-containing protein</fullName>
    </submittedName>
</protein>
<name>A0ABW4EQQ8_9PSEU</name>
<feature type="transmembrane region" description="Helical" evidence="5">
    <location>
        <begin position="148"/>
        <end position="167"/>
    </location>
</feature>
<evidence type="ECO:0000256" key="5">
    <source>
        <dbReference type="SAM" id="Phobius"/>
    </source>
</evidence>
<keyword evidence="3 5" id="KW-1133">Transmembrane helix</keyword>
<feature type="transmembrane region" description="Helical" evidence="5">
    <location>
        <begin position="30"/>
        <end position="52"/>
    </location>
</feature>
<comment type="caution">
    <text evidence="7">The sequence shown here is derived from an EMBL/GenBank/DDBJ whole genome shotgun (WGS) entry which is preliminary data.</text>
</comment>
<evidence type="ECO:0000259" key="6">
    <source>
        <dbReference type="Pfam" id="PF01794"/>
    </source>
</evidence>
<feature type="transmembrane region" description="Helical" evidence="5">
    <location>
        <begin position="111"/>
        <end position="136"/>
    </location>
</feature>
<evidence type="ECO:0000256" key="1">
    <source>
        <dbReference type="ARBA" id="ARBA00004141"/>
    </source>
</evidence>
<dbReference type="EMBL" id="JBHUCO010000007">
    <property type="protein sequence ID" value="MFD1517252.1"/>
    <property type="molecule type" value="Genomic_DNA"/>
</dbReference>
<sequence>MNVDISAPPWSGATGTRPTVADAVEDGFTAAGHAMGLVAMLLLTATVVLGTLHSGRVSSANWPRFAVHAVHRNVSLLAVAFLVVHIVVAIGKPRSGLSWPVAVVPYSTAPHPIWLGMGTVALELLLAAIVTSMLRLRIGFRSWRAVHVVAYASWPLALAHGLGLGATDRRLGWVMAVYLGCAVAVAAAITRRCLTVDADRDARRAAKAGQR</sequence>
<gene>
    <name evidence="7" type="ORF">ACFSJD_07135</name>
</gene>
<dbReference type="InterPro" id="IPR013130">
    <property type="entry name" value="Fe3_Rdtase_TM_dom"/>
</dbReference>
<reference evidence="8" key="1">
    <citation type="journal article" date="2019" name="Int. J. Syst. Evol. Microbiol.">
        <title>The Global Catalogue of Microorganisms (GCM) 10K type strain sequencing project: providing services to taxonomists for standard genome sequencing and annotation.</title>
        <authorList>
            <consortium name="The Broad Institute Genomics Platform"/>
            <consortium name="The Broad Institute Genome Sequencing Center for Infectious Disease"/>
            <person name="Wu L."/>
            <person name="Ma J."/>
        </authorList>
    </citation>
    <scope>NUCLEOTIDE SEQUENCE [LARGE SCALE GENOMIC DNA]</scope>
    <source>
        <strain evidence="8">CCM 7043</strain>
    </source>
</reference>
<evidence type="ECO:0000256" key="2">
    <source>
        <dbReference type="ARBA" id="ARBA00022692"/>
    </source>
</evidence>
<dbReference type="Proteomes" id="UP001597114">
    <property type="component" value="Unassembled WGS sequence"/>
</dbReference>
<feature type="domain" description="Ferric oxidoreductase" evidence="6">
    <location>
        <begin position="35"/>
        <end position="156"/>
    </location>
</feature>
<organism evidence="7 8">
    <name type="scientific">Pseudonocardia yunnanensis</name>
    <dbReference type="NCBI Taxonomy" id="58107"/>
    <lineage>
        <taxon>Bacteria</taxon>
        <taxon>Bacillati</taxon>
        <taxon>Actinomycetota</taxon>
        <taxon>Actinomycetes</taxon>
        <taxon>Pseudonocardiales</taxon>
        <taxon>Pseudonocardiaceae</taxon>
        <taxon>Pseudonocardia</taxon>
    </lineage>
</organism>
<keyword evidence="2 5" id="KW-0812">Transmembrane</keyword>
<accession>A0ABW4EQQ8</accession>
<feature type="transmembrane region" description="Helical" evidence="5">
    <location>
        <begin position="173"/>
        <end position="194"/>
    </location>
</feature>